<evidence type="ECO:0000313" key="1">
    <source>
        <dbReference type="EMBL" id="MBM6997436.1"/>
    </source>
</evidence>
<protein>
    <submittedName>
        <fullName evidence="1">Uncharacterized protein</fullName>
    </submittedName>
</protein>
<dbReference type="RefSeq" id="WP_193418430.1">
    <property type="nucleotide sequence ID" value="NZ_JADCNN020000018.1"/>
</dbReference>
<evidence type="ECO:0000313" key="2">
    <source>
        <dbReference type="Proteomes" id="UP001516620"/>
    </source>
</evidence>
<dbReference type="Proteomes" id="UP001516620">
    <property type="component" value="Unassembled WGS sequence"/>
</dbReference>
<sequence>MLGNISLGPDLSEFVASIAYDFIGGKEPEVNGSEPEPGVYRFGLTFRLDRPVRQDDWRVKVIPAFAPSFHWAPHLTPTDCHVIDQHSFRSPALIVRDNRRMLALIPDLDVLGEGTQVRWYMDNDASRNELVLGMGESRVKEHVLYERKPGASYAAGSVKVGFYLMVSDAPEALTNPWRTVLRFLWERWGAPLYRTGAPLTAPLESFVCHAYRWAFEHWERQVWQEFELNGTRVGAPAFIVNVTQSPNFPGPASERETRSIWNQAWFSSLRSAAGVFRYGREQNDSDLIRRARLTKELALSAPQRGGFFPSVIATEMEQVQLGGALVRRSKGWDTAYWGNSDRNPLSDRRIKEAPYHIADMSWTALWMLRWYGELERDPRLLAYAVRYGDALIALQDALGFFSAWLDWHTLEPLEALRDSPETAVTVTFLLQLGEMTGQARYTQTALQAAKTVAEQVVPEGRWEDFETYWSCSGFGGKDHVGRKYARNNMYKQCNLSMFWAAEAFLECFRRTGEPHYLATGERCLDEMLMTQASWQPPYLHVDVLGGFGVMNADGEWNDSRQSLFAELILEYGRELGRTEYLERGLAALKASFVMMYCPENPKTKAQWEEAFPFFGERDYGFMMENYGHGGEVNEQGVGMGEFTIFDWGNGAAAESYLRIKAHHPELDI</sequence>
<organism evidence="1 2">
    <name type="scientific">Paenibacillus rhizolycopersici</name>
    <dbReference type="NCBI Taxonomy" id="2780073"/>
    <lineage>
        <taxon>Bacteria</taxon>
        <taxon>Bacillati</taxon>
        <taxon>Bacillota</taxon>
        <taxon>Bacilli</taxon>
        <taxon>Bacillales</taxon>
        <taxon>Paenibacillaceae</taxon>
        <taxon>Paenibacillus</taxon>
    </lineage>
</organism>
<gene>
    <name evidence="1" type="ORF">IM700_017395</name>
</gene>
<keyword evidence="2" id="KW-1185">Reference proteome</keyword>
<comment type="caution">
    <text evidence="1">The sequence shown here is derived from an EMBL/GenBank/DDBJ whole genome shotgun (WGS) entry which is preliminary data.</text>
</comment>
<proteinExistence type="predicted"/>
<reference evidence="1 2" key="1">
    <citation type="submission" date="2021-01" db="EMBL/GenBank/DDBJ databases">
        <title>Paenibacillus sp.nov. isolated from the rhizosphere soil of tomato plant.</title>
        <authorList>
            <person name="Thin K.K."/>
            <person name="Zhang X."/>
            <person name="He S."/>
        </authorList>
    </citation>
    <scope>NUCLEOTIDE SEQUENCE [LARGE SCALE GENOMIC DNA]</scope>
    <source>
        <strain evidence="1 2">DXFW5</strain>
    </source>
</reference>
<dbReference type="SUPFAM" id="SSF48208">
    <property type="entry name" value="Six-hairpin glycosidases"/>
    <property type="match status" value="1"/>
</dbReference>
<name>A0ABS2H9N0_9BACL</name>
<dbReference type="EMBL" id="JADCNN020000018">
    <property type="protein sequence ID" value="MBM6997436.1"/>
    <property type="molecule type" value="Genomic_DNA"/>
</dbReference>
<dbReference type="InterPro" id="IPR008928">
    <property type="entry name" value="6-hairpin_glycosidase_sf"/>
</dbReference>
<accession>A0ABS2H9N0</accession>